<evidence type="ECO:0000256" key="1">
    <source>
        <dbReference type="ARBA" id="ARBA00004651"/>
    </source>
</evidence>
<dbReference type="PANTHER" id="PTHR23501">
    <property type="entry name" value="MAJOR FACILITATOR SUPERFAMILY"/>
    <property type="match status" value="1"/>
</dbReference>
<protein>
    <submittedName>
        <fullName evidence="9">EmrB/QacA family drug resistance transporter</fullName>
    </submittedName>
</protein>
<feature type="transmembrane region" description="Helical" evidence="7">
    <location>
        <begin position="480"/>
        <end position="497"/>
    </location>
</feature>
<feature type="transmembrane region" description="Helical" evidence="7">
    <location>
        <begin position="20"/>
        <end position="43"/>
    </location>
</feature>
<keyword evidence="2" id="KW-0813">Transport</keyword>
<feature type="transmembrane region" description="Helical" evidence="7">
    <location>
        <begin position="85"/>
        <end position="105"/>
    </location>
</feature>
<reference evidence="9 10" key="1">
    <citation type="submission" date="2017-12" db="EMBL/GenBank/DDBJ databases">
        <title>The genome sequence of Caulobacter sp. 410.</title>
        <authorList>
            <person name="Gao J."/>
            <person name="Mao X."/>
            <person name="Sun J."/>
        </authorList>
    </citation>
    <scope>NUCLEOTIDE SEQUENCE [LARGE SCALE GENOMIC DNA]</scope>
    <source>
        <strain evidence="9 10">410</strain>
    </source>
</reference>
<dbReference type="GO" id="GO:0022857">
    <property type="term" value="F:transmembrane transporter activity"/>
    <property type="evidence" value="ECO:0007669"/>
    <property type="project" value="InterPro"/>
</dbReference>
<dbReference type="OrthoDB" id="9812221at2"/>
<dbReference type="CDD" id="cd17503">
    <property type="entry name" value="MFS_LmrB_MDR_like"/>
    <property type="match status" value="1"/>
</dbReference>
<evidence type="ECO:0000256" key="5">
    <source>
        <dbReference type="ARBA" id="ARBA00022989"/>
    </source>
</evidence>
<comment type="subcellular location">
    <subcellularLocation>
        <location evidence="1">Cell membrane</location>
        <topology evidence="1">Multi-pass membrane protein</topology>
    </subcellularLocation>
</comment>
<evidence type="ECO:0000256" key="3">
    <source>
        <dbReference type="ARBA" id="ARBA00022475"/>
    </source>
</evidence>
<feature type="transmembrane region" description="Helical" evidence="7">
    <location>
        <begin position="55"/>
        <end position="73"/>
    </location>
</feature>
<dbReference type="InterPro" id="IPR004638">
    <property type="entry name" value="EmrB-like"/>
</dbReference>
<dbReference type="Gene3D" id="1.20.1720.10">
    <property type="entry name" value="Multidrug resistance protein D"/>
    <property type="match status" value="1"/>
</dbReference>
<keyword evidence="6 7" id="KW-0472">Membrane</keyword>
<comment type="caution">
    <text evidence="9">The sequence shown here is derived from an EMBL/GenBank/DDBJ whole genome shotgun (WGS) entry which is preliminary data.</text>
</comment>
<gene>
    <name evidence="9" type="ORF">SGCZBJ_17000</name>
</gene>
<feature type="transmembrane region" description="Helical" evidence="7">
    <location>
        <begin position="302"/>
        <end position="327"/>
    </location>
</feature>
<feature type="transmembrane region" description="Helical" evidence="7">
    <location>
        <begin position="111"/>
        <end position="133"/>
    </location>
</feature>
<feature type="domain" description="Major facilitator superfamily (MFS) profile" evidence="8">
    <location>
        <begin position="20"/>
        <end position="503"/>
    </location>
</feature>
<dbReference type="InterPro" id="IPR011701">
    <property type="entry name" value="MFS"/>
</dbReference>
<dbReference type="PROSITE" id="PS50850">
    <property type="entry name" value="MFS"/>
    <property type="match status" value="1"/>
</dbReference>
<keyword evidence="10" id="KW-1185">Reference proteome</keyword>
<dbReference type="Gene3D" id="1.20.1250.20">
    <property type="entry name" value="MFS general substrate transporter like domains"/>
    <property type="match status" value="1"/>
</dbReference>
<evidence type="ECO:0000313" key="9">
    <source>
        <dbReference type="EMBL" id="PLR22871.1"/>
    </source>
</evidence>
<dbReference type="GO" id="GO:0005886">
    <property type="term" value="C:plasma membrane"/>
    <property type="evidence" value="ECO:0007669"/>
    <property type="project" value="UniProtKB-SubCell"/>
</dbReference>
<name>A0A2N5D9X9_9CAUL</name>
<evidence type="ECO:0000256" key="4">
    <source>
        <dbReference type="ARBA" id="ARBA00022692"/>
    </source>
</evidence>
<evidence type="ECO:0000256" key="6">
    <source>
        <dbReference type="ARBA" id="ARBA00023136"/>
    </source>
</evidence>
<dbReference type="NCBIfam" id="TIGR00711">
    <property type="entry name" value="efflux_EmrB"/>
    <property type="match status" value="1"/>
</dbReference>
<keyword evidence="3" id="KW-1003">Cell membrane</keyword>
<accession>A0A2N5D9X9</accession>
<feature type="transmembrane region" description="Helical" evidence="7">
    <location>
        <begin position="339"/>
        <end position="360"/>
    </location>
</feature>
<feature type="transmembrane region" description="Helical" evidence="7">
    <location>
        <begin position="172"/>
        <end position="193"/>
    </location>
</feature>
<organism evidence="9 10">
    <name type="scientific">Caulobacter zeae</name>
    <dbReference type="NCBI Taxonomy" id="2055137"/>
    <lineage>
        <taxon>Bacteria</taxon>
        <taxon>Pseudomonadati</taxon>
        <taxon>Pseudomonadota</taxon>
        <taxon>Alphaproteobacteria</taxon>
        <taxon>Caulobacterales</taxon>
        <taxon>Caulobacteraceae</taxon>
        <taxon>Caulobacter</taxon>
    </lineage>
</organism>
<feature type="transmembrane region" description="Helical" evidence="7">
    <location>
        <begin position="205"/>
        <end position="224"/>
    </location>
</feature>
<evidence type="ECO:0000259" key="8">
    <source>
        <dbReference type="PROSITE" id="PS50850"/>
    </source>
</evidence>
<feature type="transmembrane region" description="Helical" evidence="7">
    <location>
        <begin position="268"/>
        <end position="290"/>
    </location>
</feature>
<feature type="transmembrane region" description="Helical" evidence="7">
    <location>
        <begin position="236"/>
        <end position="256"/>
    </location>
</feature>
<dbReference type="InterPro" id="IPR020846">
    <property type="entry name" value="MFS_dom"/>
</dbReference>
<dbReference type="EMBL" id="PJRS01000036">
    <property type="protein sequence ID" value="PLR22871.1"/>
    <property type="molecule type" value="Genomic_DNA"/>
</dbReference>
<dbReference type="Pfam" id="PF07690">
    <property type="entry name" value="MFS_1"/>
    <property type="match status" value="1"/>
</dbReference>
<evidence type="ECO:0000313" key="10">
    <source>
        <dbReference type="Proteomes" id="UP000234479"/>
    </source>
</evidence>
<keyword evidence="4 7" id="KW-0812">Transmembrane</keyword>
<sequence length="513" mass="55018">MSAARALSGHDRDVANRGPITVSVMLATIMISLDTTIANVALPHIQGSVSASADQITWVLTSYIVAATIMTPLTGFMTERLGRKMVLNVCIIGFTIASMLCGIATSLAEIVIFRLLQGLFGAALIPLSQAVLLDINPPHRHGQAMAVWGAGAVLGPILGPALGGWLTDNLDWRWVFFINLPVGILAFCGVFFFLSEKKGTEKKRFDILGFASLAIAIGAFQLMLDRGPGEDWFGSAEIWTYLVICVICVWIFGVQLATADKPFISRALLADANFVTCCIFGFFIGILLYSTLALLPPMMQTLLGYPVAFTGLVSMPRGLGSFIAMFAVGQLVGRMNIKLILTIGMAISVVSLWQMSQFSLGMDTHLIIVSGFLSGAGTGLIFVPLSTIAFATVKPELRAEGAGLFTLVRNIGSAAGISIMQALFVSGIEKHHAVLVEHARPDNPVYQAYAKSVFLTQNAMAAFNGVINRQASMLAYLDDFRLMLLITVACSPLILLMRTPKAKGGETVHVADH</sequence>
<dbReference type="PANTHER" id="PTHR23501:SF174">
    <property type="entry name" value="MULTIDRUG EXPORT PROTEIN EMRB-RELATED"/>
    <property type="match status" value="1"/>
</dbReference>
<dbReference type="RefSeq" id="WP_101719173.1">
    <property type="nucleotide sequence ID" value="NZ_PJRS01000036.1"/>
</dbReference>
<dbReference type="AlphaFoldDB" id="A0A2N5D9X9"/>
<feature type="transmembrane region" description="Helical" evidence="7">
    <location>
        <begin position="366"/>
        <end position="390"/>
    </location>
</feature>
<keyword evidence="5 7" id="KW-1133">Transmembrane helix</keyword>
<dbReference type="SUPFAM" id="SSF103473">
    <property type="entry name" value="MFS general substrate transporter"/>
    <property type="match status" value="1"/>
</dbReference>
<evidence type="ECO:0000256" key="2">
    <source>
        <dbReference type="ARBA" id="ARBA00022448"/>
    </source>
</evidence>
<proteinExistence type="predicted"/>
<feature type="transmembrane region" description="Helical" evidence="7">
    <location>
        <begin position="402"/>
        <end position="424"/>
    </location>
</feature>
<dbReference type="Proteomes" id="UP000234479">
    <property type="component" value="Unassembled WGS sequence"/>
</dbReference>
<dbReference type="InterPro" id="IPR036259">
    <property type="entry name" value="MFS_trans_sf"/>
</dbReference>
<feature type="transmembrane region" description="Helical" evidence="7">
    <location>
        <begin position="145"/>
        <end position="166"/>
    </location>
</feature>
<evidence type="ECO:0000256" key="7">
    <source>
        <dbReference type="SAM" id="Phobius"/>
    </source>
</evidence>